<comment type="catalytic activity">
    <reaction evidence="9">
        <text>ATP + H2O = ADP + phosphate + H(+)</text>
        <dbReference type="Rhea" id="RHEA:13065"/>
        <dbReference type="ChEBI" id="CHEBI:15377"/>
        <dbReference type="ChEBI" id="CHEBI:15378"/>
        <dbReference type="ChEBI" id="CHEBI:30616"/>
        <dbReference type="ChEBI" id="CHEBI:43474"/>
        <dbReference type="ChEBI" id="CHEBI:456216"/>
        <dbReference type="EC" id="5.6.2.4"/>
    </reaction>
</comment>
<evidence type="ECO:0000256" key="5">
    <source>
        <dbReference type="ARBA" id="ARBA00022840"/>
    </source>
</evidence>
<evidence type="ECO:0000313" key="13">
    <source>
        <dbReference type="EMBL" id="SIQ47360.1"/>
    </source>
</evidence>
<evidence type="ECO:0000256" key="10">
    <source>
        <dbReference type="PROSITE-ProRule" id="PRU00560"/>
    </source>
</evidence>
<comment type="catalytic activity">
    <reaction evidence="7">
        <text>Couples ATP hydrolysis with the unwinding of duplex DNA by translocating in the 3'-5' direction.</text>
        <dbReference type="EC" id="5.6.2.4"/>
    </reaction>
</comment>
<protein>
    <recommendedName>
        <fullName evidence="8">DNA 3'-5' helicase</fullName>
        <ecNumber evidence="8">5.6.2.4</ecNumber>
    </recommendedName>
</protein>
<evidence type="ECO:0000256" key="9">
    <source>
        <dbReference type="ARBA" id="ARBA00048988"/>
    </source>
</evidence>
<dbReference type="InterPro" id="IPR000212">
    <property type="entry name" value="DNA_helicase_UvrD/REP"/>
</dbReference>
<feature type="domain" description="UvrD-like helicase C-terminal" evidence="12">
    <location>
        <begin position="303"/>
        <end position="588"/>
    </location>
</feature>
<dbReference type="Proteomes" id="UP000186400">
    <property type="component" value="Unassembled WGS sequence"/>
</dbReference>
<dbReference type="GO" id="GO:0016887">
    <property type="term" value="F:ATP hydrolysis activity"/>
    <property type="evidence" value="ECO:0007669"/>
    <property type="project" value="RHEA"/>
</dbReference>
<evidence type="ECO:0000256" key="8">
    <source>
        <dbReference type="ARBA" id="ARBA00034808"/>
    </source>
</evidence>
<evidence type="ECO:0000256" key="1">
    <source>
        <dbReference type="ARBA" id="ARBA00009922"/>
    </source>
</evidence>
<evidence type="ECO:0000259" key="12">
    <source>
        <dbReference type="PROSITE" id="PS51217"/>
    </source>
</evidence>
<keyword evidence="2 10" id="KW-0547">Nucleotide-binding</keyword>
<dbReference type="PROSITE" id="PS51198">
    <property type="entry name" value="UVRD_HELICASE_ATP_BIND"/>
    <property type="match status" value="1"/>
</dbReference>
<dbReference type="Pfam" id="PF13361">
    <property type="entry name" value="UvrD_C"/>
    <property type="match status" value="1"/>
</dbReference>
<dbReference type="GO" id="GO:0005524">
    <property type="term" value="F:ATP binding"/>
    <property type="evidence" value="ECO:0007669"/>
    <property type="project" value="UniProtKB-UniRule"/>
</dbReference>
<gene>
    <name evidence="13" type="ORF">SAMN05920897_10985</name>
</gene>
<accession>A0A1N6T208</accession>
<dbReference type="EC" id="5.6.2.4" evidence="8"/>
<sequence length="693" mass="78413">MDHLLERLNPQQRDAVLTIDGPLLIIAGAGSGKTGVITTRISYMLSQGIPPESILAMTFTNKAAGEMKERIKELLGGNGGKTAAALTISTFHAFGLAVLRRYGRLLGYRPNFTVYDTGDQVALLKEAARELRIDPEELEIYNLLQLFSGVKTERITWQDERWYAMLNPSSSEKEEKSAGVRGISTFQDLYRSYQEHLITFNAVDFDDLIMQPLTLFREHPKVRGHYADLYRYVLVDEFQDTSTPQYNLLYQIAQEWKNVCVVGDDDQSIYSWRGADYSNIERFEKDFPQVREIKLERNYRSTGGILSAANAVIANNTNRKEKALWTQIDGGNPLELSFPDDDGAEASFIAEKIKLAAYQESLAYDSFGILIRTNSQARVIEEALLEADIPYRMSGGQSFFQRKEIKDIAGYLRIVLNPDDDVSLLRTINTPRRGIGRRTVEALHQIADERKISLYSAITLAVHNEAEHTIGKGPLGALQEYLELIESYQERFSESKHLAATTERLATEVDYWGYLVQEFQKSERAAKAKWKNIGFFIRSIDRYEQNPDVLEPTLQGYLNRISLQTRDELSPEEAAGKVNLMTIHAAKGLEFDVVFLAGVEEGIIPHQRAVEESEGNLEEERRLFYVAITRARQQLYMTSCRRRQVQGEMIEALPSPFIEEIPAELMIKTVADPAAGMEIPEDPFAALKAQFGA</sequence>
<dbReference type="Pfam" id="PF00580">
    <property type="entry name" value="UvrD-helicase"/>
    <property type="match status" value="1"/>
</dbReference>
<feature type="domain" description="UvrD-like helicase ATP-binding" evidence="11">
    <location>
        <begin position="6"/>
        <end position="302"/>
    </location>
</feature>
<dbReference type="PANTHER" id="PTHR11070:SF64">
    <property type="entry name" value="ATP-DEPENDENT DNA HELICASE REP"/>
    <property type="match status" value="1"/>
</dbReference>
<dbReference type="InterPro" id="IPR014016">
    <property type="entry name" value="UvrD-like_ATP-bd"/>
</dbReference>
<comment type="similarity">
    <text evidence="1">Belongs to the helicase family. UvrD subfamily.</text>
</comment>
<dbReference type="PROSITE" id="PS51217">
    <property type="entry name" value="UVRD_HELICASE_CTER"/>
    <property type="match status" value="1"/>
</dbReference>
<keyword evidence="5 10" id="KW-0067">ATP-binding</keyword>
<dbReference type="AlphaFoldDB" id="A0A1N6T208"/>
<dbReference type="GO" id="GO:0000725">
    <property type="term" value="P:recombinational repair"/>
    <property type="evidence" value="ECO:0007669"/>
    <property type="project" value="TreeGrafter"/>
</dbReference>
<dbReference type="STRING" id="159291.SAMN05920897_10985"/>
<dbReference type="InterPro" id="IPR013986">
    <property type="entry name" value="DExx_box_DNA_helicase_dom_sf"/>
</dbReference>
<reference evidence="13 14" key="1">
    <citation type="submission" date="2017-01" db="EMBL/GenBank/DDBJ databases">
        <authorList>
            <person name="Mah S.A."/>
            <person name="Swanson W.J."/>
            <person name="Moy G.W."/>
            <person name="Vacquier V.D."/>
        </authorList>
    </citation>
    <scope>NUCLEOTIDE SEQUENCE [LARGE SCALE GENOMIC DNA]</scope>
    <source>
        <strain evidence="13 14">ASpG1</strain>
    </source>
</reference>
<dbReference type="RefSeq" id="WP_076488796.1">
    <property type="nucleotide sequence ID" value="NZ_FTMS01000009.1"/>
</dbReference>
<evidence type="ECO:0000256" key="2">
    <source>
        <dbReference type="ARBA" id="ARBA00022741"/>
    </source>
</evidence>
<evidence type="ECO:0000259" key="11">
    <source>
        <dbReference type="PROSITE" id="PS51198"/>
    </source>
</evidence>
<evidence type="ECO:0000256" key="7">
    <source>
        <dbReference type="ARBA" id="ARBA00034617"/>
    </source>
</evidence>
<dbReference type="PANTHER" id="PTHR11070">
    <property type="entry name" value="UVRD / RECB / PCRA DNA HELICASE FAMILY MEMBER"/>
    <property type="match status" value="1"/>
</dbReference>
<name>A0A1N6T208_9SPIO</name>
<dbReference type="GO" id="GO:0003677">
    <property type="term" value="F:DNA binding"/>
    <property type="evidence" value="ECO:0007669"/>
    <property type="project" value="InterPro"/>
</dbReference>
<evidence type="ECO:0000256" key="4">
    <source>
        <dbReference type="ARBA" id="ARBA00022806"/>
    </source>
</evidence>
<keyword evidence="6" id="KW-0413">Isomerase</keyword>
<dbReference type="CDD" id="cd18807">
    <property type="entry name" value="SF1_C_UvrD"/>
    <property type="match status" value="1"/>
</dbReference>
<dbReference type="InterPro" id="IPR027417">
    <property type="entry name" value="P-loop_NTPase"/>
</dbReference>
<organism evidence="13 14">
    <name type="scientific">Alkalispirochaeta americana</name>
    <dbReference type="NCBI Taxonomy" id="159291"/>
    <lineage>
        <taxon>Bacteria</taxon>
        <taxon>Pseudomonadati</taxon>
        <taxon>Spirochaetota</taxon>
        <taxon>Spirochaetia</taxon>
        <taxon>Spirochaetales</taxon>
        <taxon>Spirochaetaceae</taxon>
        <taxon>Alkalispirochaeta</taxon>
    </lineage>
</organism>
<dbReference type="Gene3D" id="1.10.10.160">
    <property type="match status" value="1"/>
</dbReference>
<evidence type="ECO:0000256" key="3">
    <source>
        <dbReference type="ARBA" id="ARBA00022801"/>
    </source>
</evidence>
<dbReference type="GO" id="GO:0005829">
    <property type="term" value="C:cytosol"/>
    <property type="evidence" value="ECO:0007669"/>
    <property type="project" value="TreeGrafter"/>
</dbReference>
<dbReference type="GO" id="GO:0043138">
    <property type="term" value="F:3'-5' DNA helicase activity"/>
    <property type="evidence" value="ECO:0007669"/>
    <property type="project" value="UniProtKB-EC"/>
</dbReference>
<dbReference type="OrthoDB" id="9810135at2"/>
<dbReference type="Gene3D" id="1.10.486.10">
    <property type="entry name" value="PCRA, domain 4"/>
    <property type="match status" value="1"/>
</dbReference>
<proteinExistence type="inferred from homology"/>
<keyword evidence="14" id="KW-1185">Reference proteome</keyword>
<dbReference type="CDD" id="cd17932">
    <property type="entry name" value="DEXQc_UvrD"/>
    <property type="match status" value="1"/>
</dbReference>
<keyword evidence="4 10" id="KW-0347">Helicase</keyword>
<dbReference type="SUPFAM" id="SSF52540">
    <property type="entry name" value="P-loop containing nucleoside triphosphate hydrolases"/>
    <property type="match status" value="1"/>
</dbReference>
<feature type="binding site" evidence="10">
    <location>
        <begin position="27"/>
        <end position="34"/>
    </location>
    <ligand>
        <name>ATP</name>
        <dbReference type="ChEBI" id="CHEBI:30616"/>
    </ligand>
</feature>
<dbReference type="EMBL" id="FTMS01000009">
    <property type="protein sequence ID" value="SIQ47360.1"/>
    <property type="molecule type" value="Genomic_DNA"/>
</dbReference>
<keyword evidence="3 10" id="KW-0378">Hydrolase</keyword>
<evidence type="ECO:0000256" key="6">
    <source>
        <dbReference type="ARBA" id="ARBA00023235"/>
    </source>
</evidence>
<evidence type="ECO:0000313" key="14">
    <source>
        <dbReference type="Proteomes" id="UP000186400"/>
    </source>
</evidence>
<dbReference type="InterPro" id="IPR014017">
    <property type="entry name" value="DNA_helicase_UvrD-like_C"/>
</dbReference>
<dbReference type="Gene3D" id="3.40.50.300">
    <property type="entry name" value="P-loop containing nucleotide triphosphate hydrolases"/>
    <property type="match status" value="2"/>
</dbReference>